<proteinExistence type="predicted"/>
<dbReference type="AlphaFoldDB" id="A0A9P9A9S7"/>
<evidence type="ECO:0000313" key="1">
    <source>
        <dbReference type="EMBL" id="KAH6682348.1"/>
    </source>
</evidence>
<evidence type="ECO:0000313" key="2">
    <source>
        <dbReference type="Proteomes" id="UP000770015"/>
    </source>
</evidence>
<keyword evidence="2" id="KW-1185">Reference proteome</keyword>
<organism evidence="1 2">
    <name type="scientific">Plectosphaerella plurivora</name>
    <dbReference type="NCBI Taxonomy" id="936078"/>
    <lineage>
        <taxon>Eukaryota</taxon>
        <taxon>Fungi</taxon>
        <taxon>Dikarya</taxon>
        <taxon>Ascomycota</taxon>
        <taxon>Pezizomycotina</taxon>
        <taxon>Sordariomycetes</taxon>
        <taxon>Hypocreomycetidae</taxon>
        <taxon>Glomerellales</taxon>
        <taxon>Plectosphaerellaceae</taxon>
        <taxon>Plectosphaerella</taxon>
    </lineage>
</organism>
<reference evidence="1" key="1">
    <citation type="journal article" date="2021" name="Nat. Commun.">
        <title>Genetic determinants of endophytism in the Arabidopsis root mycobiome.</title>
        <authorList>
            <person name="Mesny F."/>
            <person name="Miyauchi S."/>
            <person name="Thiergart T."/>
            <person name="Pickel B."/>
            <person name="Atanasova L."/>
            <person name="Karlsson M."/>
            <person name="Huettel B."/>
            <person name="Barry K.W."/>
            <person name="Haridas S."/>
            <person name="Chen C."/>
            <person name="Bauer D."/>
            <person name="Andreopoulos W."/>
            <person name="Pangilinan J."/>
            <person name="LaButti K."/>
            <person name="Riley R."/>
            <person name="Lipzen A."/>
            <person name="Clum A."/>
            <person name="Drula E."/>
            <person name="Henrissat B."/>
            <person name="Kohler A."/>
            <person name="Grigoriev I.V."/>
            <person name="Martin F.M."/>
            <person name="Hacquard S."/>
        </authorList>
    </citation>
    <scope>NUCLEOTIDE SEQUENCE</scope>
    <source>
        <strain evidence="1">MPI-SDFR-AT-0117</strain>
    </source>
</reference>
<gene>
    <name evidence="1" type="ORF">F5X68DRAFT_211550</name>
</gene>
<dbReference type="Proteomes" id="UP000770015">
    <property type="component" value="Unassembled WGS sequence"/>
</dbReference>
<dbReference type="EMBL" id="JAGSXJ010000018">
    <property type="protein sequence ID" value="KAH6682348.1"/>
    <property type="molecule type" value="Genomic_DNA"/>
</dbReference>
<comment type="caution">
    <text evidence="1">The sequence shown here is derived from an EMBL/GenBank/DDBJ whole genome shotgun (WGS) entry which is preliminary data.</text>
</comment>
<protein>
    <submittedName>
        <fullName evidence="1">Uncharacterized protein</fullName>
    </submittedName>
</protein>
<sequence>MNIVDIMLLILPVVLKKYKTVARITQTLRFPRPTHDHDRAIPAAHHILSSSPSKMKAQAILITALLAMGASADCIDKFGRRCQWFGSSPFCGSTSSNINDVDSDGRILTWTTQRQANGFLYQYGFITEDCFNDYGYPCIAGYKRLWCYQ</sequence>
<name>A0A9P9A9S7_9PEZI</name>
<accession>A0A9P9A9S7</accession>
<dbReference type="OrthoDB" id="4965594at2759"/>